<proteinExistence type="predicted"/>
<protein>
    <submittedName>
        <fullName evidence="1">Uncharacterized protein</fullName>
    </submittedName>
</protein>
<dbReference type="EMBL" id="JH159156">
    <property type="protein sequence ID" value="EGZ13721.1"/>
    <property type="molecule type" value="Genomic_DNA"/>
</dbReference>
<organism evidence="1 2">
    <name type="scientific">Phytophthora sojae (strain P6497)</name>
    <name type="common">Soybean stem and root rot agent</name>
    <name type="synonym">Phytophthora megasperma f. sp. glycines</name>
    <dbReference type="NCBI Taxonomy" id="1094619"/>
    <lineage>
        <taxon>Eukaryota</taxon>
        <taxon>Sar</taxon>
        <taxon>Stramenopiles</taxon>
        <taxon>Oomycota</taxon>
        <taxon>Peronosporomycetes</taxon>
        <taxon>Peronosporales</taxon>
        <taxon>Peronosporaceae</taxon>
        <taxon>Phytophthora</taxon>
    </lineage>
</organism>
<keyword evidence="2" id="KW-1185">Reference proteome</keyword>
<accession>G4ZV97</accession>
<dbReference type="GeneID" id="20642235"/>
<evidence type="ECO:0000313" key="2">
    <source>
        <dbReference type="Proteomes" id="UP000002640"/>
    </source>
</evidence>
<dbReference type="RefSeq" id="XP_009531150.1">
    <property type="nucleotide sequence ID" value="XM_009532855.1"/>
</dbReference>
<gene>
    <name evidence="1" type="ORF">PHYSODRAFT_303149</name>
</gene>
<dbReference type="Proteomes" id="UP000002640">
    <property type="component" value="Unassembled WGS sequence"/>
</dbReference>
<reference evidence="1 2" key="1">
    <citation type="journal article" date="2006" name="Science">
        <title>Phytophthora genome sequences uncover evolutionary origins and mechanisms of pathogenesis.</title>
        <authorList>
            <person name="Tyler B.M."/>
            <person name="Tripathy S."/>
            <person name="Zhang X."/>
            <person name="Dehal P."/>
            <person name="Jiang R.H."/>
            <person name="Aerts A."/>
            <person name="Arredondo F.D."/>
            <person name="Baxter L."/>
            <person name="Bensasson D."/>
            <person name="Beynon J.L."/>
            <person name="Chapman J."/>
            <person name="Damasceno C.M."/>
            <person name="Dorrance A.E."/>
            <person name="Dou D."/>
            <person name="Dickerman A.W."/>
            <person name="Dubchak I.L."/>
            <person name="Garbelotto M."/>
            <person name="Gijzen M."/>
            <person name="Gordon S.G."/>
            <person name="Govers F."/>
            <person name="Grunwald N.J."/>
            <person name="Huang W."/>
            <person name="Ivors K.L."/>
            <person name="Jones R.W."/>
            <person name="Kamoun S."/>
            <person name="Krampis K."/>
            <person name="Lamour K.H."/>
            <person name="Lee M.K."/>
            <person name="McDonald W.H."/>
            <person name="Medina M."/>
            <person name="Meijer H.J."/>
            <person name="Nordberg E.K."/>
            <person name="Maclean D.J."/>
            <person name="Ospina-Giraldo M.D."/>
            <person name="Morris P.F."/>
            <person name="Phuntumart V."/>
            <person name="Putnam N.H."/>
            <person name="Rash S."/>
            <person name="Rose J.K."/>
            <person name="Sakihama Y."/>
            <person name="Salamov A.A."/>
            <person name="Savidor A."/>
            <person name="Scheuring C.F."/>
            <person name="Smith B.M."/>
            <person name="Sobral B.W."/>
            <person name="Terry A."/>
            <person name="Torto-Alalibo T.A."/>
            <person name="Win J."/>
            <person name="Xu Z."/>
            <person name="Zhang H."/>
            <person name="Grigoriev I.V."/>
            <person name="Rokhsar D.S."/>
            <person name="Boore J.L."/>
        </authorList>
    </citation>
    <scope>NUCLEOTIDE SEQUENCE [LARGE SCALE GENOMIC DNA]</scope>
    <source>
        <strain evidence="1 2">P6497</strain>
    </source>
</reference>
<dbReference type="KEGG" id="psoj:PHYSODRAFT_303149"/>
<name>G4ZV97_PHYSP</name>
<sequence>MTRGHVKLLGNPLFVNVGKIIHSFPLLKCLEIIAGNIIHKCTKIFSRSTGLPCVHRLKQLDHDQKALLPSDFHHINRFLVPPPPLAVVFEPDIKTRRAVGKEQRASRKKGAGKFGTGRELSVLERNIATTAKVPILSKNMVIPATSEATLRHHRTDGVDNSNTEVSNWGF</sequence>
<dbReference type="AlphaFoldDB" id="G4ZV97"/>
<evidence type="ECO:0000313" key="1">
    <source>
        <dbReference type="EMBL" id="EGZ13721.1"/>
    </source>
</evidence>
<dbReference type="InParanoid" id="G4ZV97"/>